<protein>
    <recommendedName>
        <fullName evidence="1">Tc1-like transposase DDE domain-containing protein</fullName>
    </recommendedName>
</protein>
<dbReference type="PANTHER" id="PTHR47326">
    <property type="entry name" value="TRANSPOSABLE ELEMENT TC3 TRANSPOSASE-LIKE PROTEIN"/>
    <property type="match status" value="1"/>
</dbReference>
<dbReference type="Pfam" id="PF13358">
    <property type="entry name" value="DDE_3"/>
    <property type="match status" value="1"/>
</dbReference>
<name>V5GV20_ANOGL</name>
<reference evidence="2" key="1">
    <citation type="submission" date="2013-07" db="EMBL/GenBank/DDBJ databases">
        <title>Midgut Transcriptome Profiling of Anoplphora glabripennis, a Lignocellulose Degrading, Wood-Boring Cerambycid.</title>
        <authorList>
            <person name="Scully E.D."/>
            <person name="Hoover K."/>
            <person name="Carlson J.E."/>
            <person name="Tien M."/>
            <person name="Geib S.M."/>
        </authorList>
    </citation>
    <scope>NUCLEOTIDE SEQUENCE</scope>
</reference>
<feature type="non-terminal residue" evidence="2">
    <location>
        <position position="1"/>
    </location>
</feature>
<evidence type="ECO:0000313" key="2">
    <source>
        <dbReference type="EMBL" id="JAB64078.1"/>
    </source>
</evidence>
<dbReference type="EMBL" id="GALX01004388">
    <property type="protein sequence ID" value="JAB64078.1"/>
    <property type="molecule type" value="Transcribed_RNA"/>
</dbReference>
<accession>V5GV20</accession>
<evidence type="ECO:0000259" key="1">
    <source>
        <dbReference type="Pfam" id="PF13358"/>
    </source>
</evidence>
<feature type="domain" description="Tc1-like transposase DDE" evidence="1">
    <location>
        <begin position="21"/>
        <end position="148"/>
    </location>
</feature>
<organism evidence="2">
    <name type="scientific">Anoplophora glabripennis</name>
    <name type="common">Asian longhorn beetle</name>
    <name type="synonym">Anoplophora nobilis</name>
    <dbReference type="NCBI Taxonomy" id="217634"/>
    <lineage>
        <taxon>Eukaryota</taxon>
        <taxon>Metazoa</taxon>
        <taxon>Ecdysozoa</taxon>
        <taxon>Arthropoda</taxon>
        <taxon>Hexapoda</taxon>
        <taxon>Insecta</taxon>
        <taxon>Pterygota</taxon>
        <taxon>Neoptera</taxon>
        <taxon>Endopterygota</taxon>
        <taxon>Coleoptera</taxon>
        <taxon>Polyphaga</taxon>
        <taxon>Cucujiformia</taxon>
        <taxon>Chrysomeloidea</taxon>
        <taxon>Cerambycidae</taxon>
        <taxon>Lamiinae</taxon>
        <taxon>Lamiini</taxon>
        <taxon>Anoplophora</taxon>
    </lineage>
</organism>
<proteinExistence type="predicted"/>
<sequence length="193" mass="22366">GINNHHNELRWSDENPHATVESNFQHRFSINVWCGMINNQLLGPIVLDGRLTADIYLQFLQNRLTDLLDDVPLDIRHNMYFQLDGGPAHFSNIVRNYLDNHFPRRWIGRGGPQNWPPRSPDLTPLDYCLWGWLKSLVYATKVQTREELLDRIVNSAAVIRNDQRALQRATRAFQKRASKCIEVGGGIFENILH</sequence>
<dbReference type="PANTHER" id="PTHR47326:SF1">
    <property type="entry name" value="HTH PSQ-TYPE DOMAIN-CONTAINING PROTEIN"/>
    <property type="match status" value="1"/>
</dbReference>
<dbReference type="GO" id="GO:0003676">
    <property type="term" value="F:nucleic acid binding"/>
    <property type="evidence" value="ECO:0007669"/>
    <property type="project" value="InterPro"/>
</dbReference>
<dbReference type="InterPro" id="IPR038717">
    <property type="entry name" value="Tc1-like_DDE_dom"/>
</dbReference>
<dbReference type="Gene3D" id="3.30.420.10">
    <property type="entry name" value="Ribonuclease H-like superfamily/Ribonuclease H"/>
    <property type="match status" value="1"/>
</dbReference>
<dbReference type="InterPro" id="IPR036397">
    <property type="entry name" value="RNaseH_sf"/>
</dbReference>
<dbReference type="AlphaFoldDB" id="V5GV20"/>